<feature type="transmembrane region" description="Helical" evidence="7">
    <location>
        <begin position="174"/>
        <end position="203"/>
    </location>
</feature>
<dbReference type="RefSeq" id="WP_245741663.1">
    <property type="nucleotide sequence ID" value="NZ_FNPZ01000004.1"/>
</dbReference>
<evidence type="ECO:0000313" key="11">
    <source>
        <dbReference type="Proteomes" id="UP000198891"/>
    </source>
</evidence>
<comment type="similarity">
    <text evidence="7">Belongs to the binding-protein-dependent transport system permease family.</text>
</comment>
<evidence type="ECO:0000256" key="6">
    <source>
        <dbReference type="ARBA" id="ARBA00023136"/>
    </source>
</evidence>
<keyword evidence="6 7" id="KW-0472">Membrane</keyword>
<feature type="transmembrane region" description="Helical" evidence="7">
    <location>
        <begin position="47"/>
        <end position="68"/>
    </location>
</feature>
<evidence type="ECO:0000256" key="3">
    <source>
        <dbReference type="ARBA" id="ARBA00022475"/>
    </source>
</evidence>
<feature type="transmembrane region" description="Helical" evidence="7">
    <location>
        <begin position="139"/>
        <end position="162"/>
    </location>
</feature>
<dbReference type="CDD" id="cd06261">
    <property type="entry name" value="TM_PBP2"/>
    <property type="match status" value="1"/>
</dbReference>
<dbReference type="GO" id="GO:0055085">
    <property type="term" value="P:transmembrane transport"/>
    <property type="evidence" value="ECO:0007669"/>
    <property type="project" value="InterPro"/>
</dbReference>
<dbReference type="Pfam" id="PF19300">
    <property type="entry name" value="BPD_transp_1_N"/>
    <property type="match status" value="1"/>
</dbReference>
<evidence type="ECO:0000256" key="1">
    <source>
        <dbReference type="ARBA" id="ARBA00004651"/>
    </source>
</evidence>
<dbReference type="InterPro" id="IPR000515">
    <property type="entry name" value="MetI-like"/>
</dbReference>
<evidence type="ECO:0000256" key="8">
    <source>
        <dbReference type="SAM" id="MobiDB-lite"/>
    </source>
</evidence>
<dbReference type="Gene3D" id="1.10.3720.10">
    <property type="entry name" value="MetI-like"/>
    <property type="match status" value="1"/>
</dbReference>
<dbReference type="PANTHER" id="PTHR43163">
    <property type="entry name" value="DIPEPTIDE TRANSPORT SYSTEM PERMEASE PROTEIN DPPB-RELATED"/>
    <property type="match status" value="1"/>
</dbReference>
<accession>A0A1H3SX77</accession>
<organism evidence="10 11">
    <name type="scientific">Herbiconiux ginsengi</name>
    <dbReference type="NCBI Taxonomy" id="381665"/>
    <lineage>
        <taxon>Bacteria</taxon>
        <taxon>Bacillati</taxon>
        <taxon>Actinomycetota</taxon>
        <taxon>Actinomycetes</taxon>
        <taxon>Micrococcales</taxon>
        <taxon>Microbacteriaceae</taxon>
        <taxon>Herbiconiux</taxon>
    </lineage>
</organism>
<keyword evidence="3" id="KW-1003">Cell membrane</keyword>
<evidence type="ECO:0000259" key="9">
    <source>
        <dbReference type="PROSITE" id="PS50928"/>
    </source>
</evidence>
<dbReference type="InterPro" id="IPR035906">
    <property type="entry name" value="MetI-like_sf"/>
</dbReference>
<dbReference type="Proteomes" id="UP000198891">
    <property type="component" value="Unassembled WGS sequence"/>
</dbReference>
<feature type="region of interest" description="Disordered" evidence="8">
    <location>
        <begin position="1"/>
        <end position="24"/>
    </location>
</feature>
<name>A0A1H3SX77_9MICO</name>
<evidence type="ECO:0000313" key="10">
    <source>
        <dbReference type="EMBL" id="SDZ42238.1"/>
    </source>
</evidence>
<comment type="subcellular location">
    <subcellularLocation>
        <location evidence="1 7">Cell membrane</location>
        <topology evidence="1 7">Multi-pass membrane protein</topology>
    </subcellularLocation>
</comment>
<keyword evidence="11" id="KW-1185">Reference proteome</keyword>
<evidence type="ECO:0000256" key="7">
    <source>
        <dbReference type="RuleBase" id="RU363032"/>
    </source>
</evidence>
<reference evidence="10 11" key="1">
    <citation type="submission" date="2016-10" db="EMBL/GenBank/DDBJ databases">
        <authorList>
            <person name="de Groot N.N."/>
        </authorList>
    </citation>
    <scope>NUCLEOTIDE SEQUENCE [LARGE SCALE GENOMIC DNA]</scope>
    <source>
        <strain evidence="10 11">CGMCC 4.3491</strain>
    </source>
</reference>
<feature type="transmembrane region" description="Helical" evidence="7">
    <location>
        <begin position="320"/>
        <end position="345"/>
    </location>
</feature>
<proteinExistence type="inferred from homology"/>
<evidence type="ECO:0000256" key="2">
    <source>
        <dbReference type="ARBA" id="ARBA00022448"/>
    </source>
</evidence>
<sequence length="355" mass="37680">MHTIVDRDDDSSSGSATTASRPAQAGSQAVAASSLAGAWRRFAVRRLIGLVTNIILLIFVTFFIVQLIPGDPASAIAGEDASQAQVDQIRVELGLDQPLLLQLGSYVAHVVQGDFGTSFHYKVPALQIVGAAAPYTISIAFTSLVIFLVIGLALGMAVGIITRGDRHRWLDHSFNIGAGVVSSIPAYVQATILVTVFAVWLALLPPAYSPAYSVVQSAILPVAALSIGCIASIARIVRRETSVILEQDYMRTARGWRLGSGTLYAKHMLPNLLTTALTLSGIILTALLGSTLIVEAVFAWPGIGSVVVQAISEYKDYPVIRASVFMIGTISLVFNLLIDVVLGLVDPRTLGDDRG</sequence>
<feature type="compositionally biased region" description="Low complexity" evidence="8">
    <location>
        <begin position="12"/>
        <end position="24"/>
    </location>
</feature>
<dbReference type="AlphaFoldDB" id="A0A1H3SX77"/>
<dbReference type="EMBL" id="FNPZ01000004">
    <property type="protein sequence ID" value="SDZ42238.1"/>
    <property type="molecule type" value="Genomic_DNA"/>
</dbReference>
<evidence type="ECO:0000256" key="5">
    <source>
        <dbReference type="ARBA" id="ARBA00022989"/>
    </source>
</evidence>
<feature type="transmembrane region" description="Helical" evidence="7">
    <location>
        <begin position="215"/>
        <end position="237"/>
    </location>
</feature>
<protein>
    <submittedName>
        <fullName evidence="10">Peptide/nickel transport system permease protein</fullName>
    </submittedName>
</protein>
<gene>
    <name evidence="10" type="ORF">SAMN05216554_3767</name>
</gene>
<keyword evidence="2 7" id="KW-0813">Transport</keyword>
<dbReference type="PROSITE" id="PS50928">
    <property type="entry name" value="ABC_TM1"/>
    <property type="match status" value="1"/>
</dbReference>
<dbReference type="PANTHER" id="PTHR43163:SF3">
    <property type="entry name" value="PEPTIDE ABC TRANSPORTER PERMEASE PROTEIN"/>
    <property type="match status" value="1"/>
</dbReference>
<keyword evidence="5 7" id="KW-1133">Transmembrane helix</keyword>
<dbReference type="STRING" id="381665.SAMN05216554_3767"/>
<evidence type="ECO:0000256" key="4">
    <source>
        <dbReference type="ARBA" id="ARBA00022692"/>
    </source>
</evidence>
<feature type="transmembrane region" description="Helical" evidence="7">
    <location>
        <begin position="276"/>
        <end position="300"/>
    </location>
</feature>
<dbReference type="GO" id="GO:0005886">
    <property type="term" value="C:plasma membrane"/>
    <property type="evidence" value="ECO:0007669"/>
    <property type="project" value="UniProtKB-SubCell"/>
</dbReference>
<dbReference type="Pfam" id="PF00528">
    <property type="entry name" value="BPD_transp_1"/>
    <property type="match status" value="1"/>
</dbReference>
<dbReference type="InterPro" id="IPR045621">
    <property type="entry name" value="BPD_transp_1_N"/>
</dbReference>
<dbReference type="SUPFAM" id="SSF161098">
    <property type="entry name" value="MetI-like"/>
    <property type="match status" value="1"/>
</dbReference>
<feature type="domain" description="ABC transmembrane type-1" evidence="9">
    <location>
        <begin position="133"/>
        <end position="338"/>
    </location>
</feature>
<keyword evidence="4 7" id="KW-0812">Transmembrane</keyword>